<keyword evidence="3" id="KW-1185">Reference proteome</keyword>
<feature type="compositionally biased region" description="Low complexity" evidence="1">
    <location>
        <begin position="11"/>
        <end position="28"/>
    </location>
</feature>
<dbReference type="RefSeq" id="WP_129081665.1">
    <property type="nucleotide sequence ID" value="NZ_CP041070.1"/>
</dbReference>
<dbReference type="EMBL" id="PDKO01000003">
    <property type="protein sequence ID" value="RXJ63620.1"/>
    <property type="molecule type" value="Genomic_DNA"/>
</dbReference>
<dbReference type="Proteomes" id="UP000290191">
    <property type="component" value="Unassembled WGS sequence"/>
</dbReference>
<feature type="region of interest" description="Disordered" evidence="1">
    <location>
        <begin position="1"/>
        <end position="35"/>
    </location>
</feature>
<evidence type="ECO:0000256" key="1">
    <source>
        <dbReference type="SAM" id="MobiDB-lite"/>
    </source>
</evidence>
<reference evidence="2 3" key="1">
    <citation type="submission" date="2017-10" db="EMBL/GenBank/DDBJ databases">
        <title>Genomics of the genus Arcobacter.</title>
        <authorList>
            <person name="Perez-Cataluna A."/>
            <person name="Figueras M.J."/>
        </authorList>
    </citation>
    <scope>NUCLEOTIDE SEQUENCE [LARGE SCALE GENOMIC DNA]</scope>
    <source>
        <strain evidence="2 3">DSM 24636</strain>
    </source>
</reference>
<accession>A0A4Q0Y0Q1</accession>
<dbReference type="AlphaFoldDB" id="A0A4Q0Y0Q1"/>
<protein>
    <submittedName>
        <fullName evidence="2">Uncharacterized protein</fullName>
    </submittedName>
</protein>
<feature type="region of interest" description="Disordered" evidence="1">
    <location>
        <begin position="188"/>
        <end position="223"/>
    </location>
</feature>
<proteinExistence type="predicted"/>
<gene>
    <name evidence="2" type="ORF">CRV06_05350</name>
</gene>
<evidence type="ECO:0000313" key="3">
    <source>
        <dbReference type="Proteomes" id="UP000290191"/>
    </source>
</evidence>
<feature type="compositionally biased region" description="Polar residues" evidence="1">
    <location>
        <begin position="212"/>
        <end position="221"/>
    </location>
</feature>
<comment type="caution">
    <text evidence="2">The sequence shown here is derived from an EMBL/GenBank/DDBJ whole genome shotgun (WGS) entry which is preliminary data.</text>
</comment>
<feature type="compositionally biased region" description="Polar residues" evidence="1">
    <location>
        <begin position="1"/>
        <end position="10"/>
    </location>
</feature>
<name>A0A4Q0Y0Q1_9BACT</name>
<sequence length="237" mass="26869">MAGEQPNQNQPDPATTSTPNNTTPPENNQGADENLDIATIEDGIRKDEARLTIMQEQFTTATDKINDEFESTLASNPNSLFSDEELEKLASDSNIVEKNKMLRNRFEKFRDEKLTAKREEIGNFEKQLQGRRGQFDILSESNKFSKENPDVDMEALAEYIQEDLSPRKKKELRDQAKTKFDFLTLANEEFKKANPPENEEDKNLPPDLSGVNGASGNNSYSDDIDREKYLKSIGIGR</sequence>
<organism evidence="2 3">
    <name type="scientific">Halarcobacter anaerophilus</name>
    <dbReference type="NCBI Taxonomy" id="877500"/>
    <lineage>
        <taxon>Bacteria</taxon>
        <taxon>Pseudomonadati</taxon>
        <taxon>Campylobacterota</taxon>
        <taxon>Epsilonproteobacteria</taxon>
        <taxon>Campylobacterales</taxon>
        <taxon>Arcobacteraceae</taxon>
        <taxon>Halarcobacter</taxon>
    </lineage>
</organism>
<evidence type="ECO:0000313" key="2">
    <source>
        <dbReference type="EMBL" id="RXJ63620.1"/>
    </source>
</evidence>